<organism evidence="1 2">
    <name type="scientific">Caecibacteroides pullorum</name>
    <dbReference type="NCBI Taxonomy" id="2725562"/>
    <lineage>
        <taxon>Bacteria</taxon>
        <taxon>Pseudomonadati</taxon>
        <taxon>Bacteroidota</taxon>
        <taxon>Bacteroidia</taxon>
        <taxon>Bacteroidales</taxon>
        <taxon>Bacteroidaceae</taxon>
        <taxon>Caecibacteroides</taxon>
    </lineage>
</organism>
<dbReference type="InterPro" id="IPR011330">
    <property type="entry name" value="Glyco_hydro/deAcase_b/a-brl"/>
</dbReference>
<dbReference type="AlphaFoldDB" id="A0AA40ZSQ2"/>
<dbReference type="Pfam" id="PF16477">
    <property type="entry name" value="DUF5054"/>
    <property type="match status" value="1"/>
</dbReference>
<dbReference type="Proteomes" id="UP000698924">
    <property type="component" value="Unassembled WGS sequence"/>
</dbReference>
<comment type="caution">
    <text evidence="1">The sequence shown here is derived from an EMBL/GenBank/DDBJ whole genome shotgun (WGS) entry which is preliminary data.</text>
</comment>
<dbReference type="InterPro" id="IPR032482">
    <property type="entry name" value="DUF5054"/>
</dbReference>
<protein>
    <submittedName>
        <fullName evidence="1">DUF5054 domain-containing protein</fullName>
    </submittedName>
</protein>
<reference evidence="1 2" key="1">
    <citation type="journal article" date="2021" name="Sci. Rep.">
        <title>The distribution of antibiotic resistance genes in chicken gut microbiota commensals.</title>
        <authorList>
            <person name="Juricova H."/>
            <person name="Matiasovicova J."/>
            <person name="Kubasova T."/>
            <person name="Cejkova D."/>
            <person name="Rychlik I."/>
        </authorList>
    </citation>
    <scope>NUCLEOTIDE SEQUENCE [LARGE SCALE GENOMIC DNA]</scope>
    <source>
        <strain evidence="1 2">An421</strain>
    </source>
</reference>
<gene>
    <name evidence="1" type="ORF">H6D15_06450</name>
</gene>
<evidence type="ECO:0000313" key="2">
    <source>
        <dbReference type="Proteomes" id="UP000698924"/>
    </source>
</evidence>
<evidence type="ECO:0000313" key="1">
    <source>
        <dbReference type="EMBL" id="MBM6857243.1"/>
    </source>
</evidence>
<proteinExistence type="predicted"/>
<dbReference type="SUPFAM" id="SSF88713">
    <property type="entry name" value="Glycoside hydrolase/deacetylase"/>
    <property type="match status" value="1"/>
</dbReference>
<sequence length="664" mass="76281">MNEILKKPLLLFCCCFLLTGYIRANQDVSKVYVVFKTHLDVGFTDLSSVVERNYIEEFIPKALEVAEQLKKDGKGERYIWTTGSWLIWRYLQTATPEAVERLRKAIADGDIVWNGVPYTMESETMNLDLFGTCLSLTKRLDKMFGKHTIAAKMTDVPGHTRSIIAPLCRAGIRFLHIGVNFACPVPDVPPFCRWRDIEGNEVILVYQQEYGSESILPDGKTAIAVNFTGDNHGPHSYEAIKSIYANLRRRYPNAQLIPASFNEIAKDLLNMKERLPVITSEIGDTWIYGYGSSPVRMAKFRALSRLYSQWLRDGKLDPESDEALNFAVELGLIGEHTQGMDIKTHLRNWDKYDMDKFIPARKELAFQRVEQSWKEIDDYIGLAIAYLPEHLRNEAWEKIEETEKISIPSFTINASKGDYAPWQCELLDGNLRVGGLCYQMFDSNDYKRFLKNYLRNNPQWALEDLSKIGLEDSRAVSVSLPALTIKREERNEKKGKRFVYELSFPYRNGVDGRCYPEKMYVNTLSYKNGKRAELEVTFVNKPAVRLPEAYWLSFNATDIVSLVAEKVGRPVDLLDVVKKGNRQMHGIDRFVDIVTSQGTIRIWSKDAFLVNIGEPCGLNYSLQYPDKRGGIHFNLGNNLWNTNFSMWWEGSITYRFVIELLTIK</sequence>
<dbReference type="GO" id="GO:0005975">
    <property type="term" value="P:carbohydrate metabolic process"/>
    <property type="evidence" value="ECO:0007669"/>
    <property type="project" value="InterPro"/>
</dbReference>
<keyword evidence="2" id="KW-1185">Reference proteome</keyword>
<dbReference type="CDD" id="cd10791">
    <property type="entry name" value="GH38N_AMII_like_1"/>
    <property type="match status" value="1"/>
</dbReference>
<dbReference type="EMBL" id="JACJMO010000006">
    <property type="protein sequence ID" value="MBM6857243.1"/>
    <property type="molecule type" value="Genomic_DNA"/>
</dbReference>
<name>A0AA40ZSQ2_9BACT</name>
<accession>A0AA40ZSQ2</accession>